<organism evidence="2 3">
    <name type="scientific">Mucilaginibacter gracilis</name>
    <dbReference type="NCBI Taxonomy" id="423350"/>
    <lineage>
        <taxon>Bacteria</taxon>
        <taxon>Pseudomonadati</taxon>
        <taxon>Bacteroidota</taxon>
        <taxon>Sphingobacteriia</taxon>
        <taxon>Sphingobacteriales</taxon>
        <taxon>Sphingobacteriaceae</taxon>
        <taxon>Mucilaginibacter</taxon>
    </lineage>
</organism>
<name>A0A495IZD0_9SPHI</name>
<evidence type="ECO:0000313" key="3">
    <source>
        <dbReference type="Proteomes" id="UP000268007"/>
    </source>
</evidence>
<sequence>MSFAVLGNENKLLPAFCKPYADELLSCWLTRMAFNHGLTTKELCQYIWPNYSGNPDIDRTISKAHIGILAARTNCKIAEVESATLSSYQLIVFNSLNIVYGQERWLIPSKKARAGHCSGLMFCPACLKTQPYFRKNWRLAISFACTSCGCYLCESCPHCGQGNSFIDVAECNFAEQTLRAYLLNCHHCGKDVTECTPEIAPPAFVKLQQQLYDVIDHGLHDQMVYTESYFRVLHHLASLMITAKHSALKIRRFADQVYRQNSLPIERFKGERLEIRNLPLKQRTHAIKAAHWLLQEWPHRFIEIALNNHLKRKDVFDEFPNAPFWFWEPLYYGMGASLPVQTERLSFDNFDLCTARLKEEPIQPPDYDFNIDEAFYNDEMYKDNDEGDYIPNGYTEDIEGNEEEEEPAWSFDY</sequence>
<feature type="domain" description="TniQ" evidence="1">
    <location>
        <begin position="14"/>
        <end position="152"/>
    </location>
</feature>
<dbReference type="InterPro" id="IPR009492">
    <property type="entry name" value="TniQ"/>
</dbReference>
<protein>
    <submittedName>
        <fullName evidence="2">TniQ protein</fullName>
    </submittedName>
</protein>
<comment type="caution">
    <text evidence="2">The sequence shown here is derived from an EMBL/GenBank/DDBJ whole genome shotgun (WGS) entry which is preliminary data.</text>
</comment>
<evidence type="ECO:0000259" key="1">
    <source>
        <dbReference type="Pfam" id="PF06527"/>
    </source>
</evidence>
<dbReference type="RefSeq" id="WP_121197705.1">
    <property type="nucleotide sequence ID" value="NZ_RBKU01000001.1"/>
</dbReference>
<dbReference type="AlphaFoldDB" id="A0A495IZD0"/>
<proteinExistence type="predicted"/>
<gene>
    <name evidence="2" type="ORF">BDD43_2243</name>
</gene>
<keyword evidence="3" id="KW-1185">Reference proteome</keyword>
<dbReference type="Pfam" id="PF06527">
    <property type="entry name" value="TniQ"/>
    <property type="match status" value="1"/>
</dbReference>
<evidence type="ECO:0000313" key="2">
    <source>
        <dbReference type="EMBL" id="RKR82076.1"/>
    </source>
</evidence>
<dbReference type="OrthoDB" id="9036115at2"/>
<dbReference type="Proteomes" id="UP000268007">
    <property type="component" value="Unassembled WGS sequence"/>
</dbReference>
<dbReference type="EMBL" id="RBKU01000001">
    <property type="protein sequence ID" value="RKR82076.1"/>
    <property type="molecule type" value="Genomic_DNA"/>
</dbReference>
<reference evidence="2 3" key="1">
    <citation type="submission" date="2018-10" db="EMBL/GenBank/DDBJ databases">
        <title>Genomic Encyclopedia of Archaeal and Bacterial Type Strains, Phase II (KMG-II): from individual species to whole genera.</title>
        <authorList>
            <person name="Goeker M."/>
        </authorList>
    </citation>
    <scope>NUCLEOTIDE SEQUENCE [LARGE SCALE GENOMIC DNA]</scope>
    <source>
        <strain evidence="2 3">DSM 18602</strain>
    </source>
</reference>
<accession>A0A495IZD0</accession>